<evidence type="ECO:0008006" key="4">
    <source>
        <dbReference type="Google" id="ProtNLM"/>
    </source>
</evidence>
<feature type="compositionally biased region" description="Low complexity" evidence="1">
    <location>
        <begin position="62"/>
        <end position="72"/>
    </location>
</feature>
<reference evidence="2" key="1">
    <citation type="submission" date="2021-02" db="EMBL/GenBank/DDBJ databases">
        <authorList>
            <person name="Nieuwenhuis M."/>
            <person name="Van De Peppel L.J.J."/>
        </authorList>
    </citation>
    <scope>NUCLEOTIDE SEQUENCE</scope>
    <source>
        <strain evidence="2">D49</strain>
    </source>
</reference>
<dbReference type="EMBL" id="JABCKI010006014">
    <property type="protein sequence ID" value="KAG5635845.1"/>
    <property type="molecule type" value="Genomic_DNA"/>
</dbReference>
<protein>
    <recommendedName>
        <fullName evidence="4">CCHC-type domain-containing protein</fullName>
    </recommendedName>
</protein>
<keyword evidence="3" id="KW-1185">Reference proteome</keyword>
<gene>
    <name evidence="2" type="ORF">H0H81_009952</name>
</gene>
<sequence>MDFLTRTRTVLTDKLRFFYYKKRLTIQLPNSPWTRLAPHQSVADLERDVEDRYLLPIVSTTSTVTSPSDTETGSTFSEEFSPPLTDYTLSTPATWPATPEDESPPTTLAPIPPTTPVPVPIPVPTPISDDFDMADLNAIEFTGKPEEGDPQDFMNRLEHLIIMKTGLKEAEKVRLLELSLKAKSPAAVWWTTLSITDKASFASVRSAFKVRWPIKAIMEKTTAEKQALLDVVVLKPSDLGKRVAPSLGAEEELTHIVWADKVERLAGDIPDTNNLLVSGARKALPKAIARIVGWKATTWKELCDAVRAILLEELMEQVEDEQDRARLAVGPTAPNTPSKALGNAFQNISLAPTQQQVPSMATYQNPRPRAAQRAPFTSYPDRPMHERLADVLSKALPLQPNNSDGLARYKLQLSVWESTYGQFGKTPSEKRPYPLTPGTSPVASGECWKCGHRAHFPANCSMPLVPAFEQKWRSIAGSIRNKAETAGTPAVNVHTVSIESDEVQTYDADELAHLMQLVNQGKEGGPLM</sequence>
<comment type="caution">
    <text evidence="2">The sequence shown here is derived from an EMBL/GenBank/DDBJ whole genome shotgun (WGS) entry which is preliminary data.</text>
</comment>
<reference evidence="2" key="2">
    <citation type="submission" date="2021-10" db="EMBL/GenBank/DDBJ databases">
        <title>Phylogenomics reveals ancestral predisposition of the termite-cultivated fungus Termitomyces towards a domesticated lifestyle.</title>
        <authorList>
            <person name="Auxier B."/>
            <person name="Grum-Grzhimaylo A."/>
            <person name="Cardenas M.E."/>
            <person name="Lodge J.D."/>
            <person name="Laessoe T."/>
            <person name="Pedersen O."/>
            <person name="Smith M.E."/>
            <person name="Kuyper T.W."/>
            <person name="Franco-Molano E.A."/>
            <person name="Baroni T.J."/>
            <person name="Aanen D.K."/>
        </authorList>
    </citation>
    <scope>NUCLEOTIDE SEQUENCE</scope>
    <source>
        <strain evidence="2">D49</strain>
    </source>
</reference>
<dbReference type="OrthoDB" id="3260975at2759"/>
<name>A0A9P7FV58_9AGAR</name>
<evidence type="ECO:0000313" key="3">
    <source>
        <dbReference type="Proteomes" id="UP000717328"/>
    </source>
</evidence>
<proteinExistence type="predicted"/>
<organism evidence="2 3">
    <name type="scientific">Sphagnurus paluster</name>
    <dbReference type="NCBI Taxonomy" id="117069"/>
    <lineage>
        <taxon>Eukaryota</taxon>
        <taxon>Fungi</taxon>
        <taxon>Dikarya</taxon>
        <taxon>Basidiomycota</taxon>
        <taxon>Agaricomycotina</taxon>
        <taxon>Agaricomycetes</taxon>
        <taxon>Agaricomycetidae</taxon>
        <taxon>Agaricales</taxon>
        <taxon>Tricholomatineae</taxon>
        <taxon>Lyophyllaceae</taxon>
        <taxon>Sphagnurus</taxon>
    </lineage>
</organism>
<evidence type="ECO:0000256" key="1">
    <source>
        <dbReference type="SAM" id="MobiDB-lite"/>
    </source>
</evidence>
<dbReference type="AlphaFoldDB" id="A0A9P7FV58"/>
<accession>A0A9P7FV58</accession>
<dbReference type="Proteomes" id="UP000717328">
    <property type="component" value="Unassembled WGS sequence"/>
</dbReference>
<feature type="region of interest" description="Disordered" evidence="1">
    <location>
        <begin position="62"/>
        <end position="106"/>
    </location>
</feature>
<evidence type="ECO:0000313" key="2">
    <source>
        <dbReference type="EMBL" id="KAG5635845.1"/>
    </source>
</evidence>